<dbReference type="NCBIfam" id="TIGR00237">
    <property type="entry name" value="xseA"/>
    <property type="match status" value="1"/>
</dbReference>
<comment type="subcellular location">
    <subcellularLocation>
        <location evidence="5">Cytoplasm</location>
    </subcellularLocation>
</comment>
<accession>A0A097EMY7</accession>
<evidence type="ECO:0000256" key="1">
    <source>
        <dbReference type="ARBA" id="ARBA00022490"/>
    </source>
</evidence>
<dbReference type="InterPro" id="IPR025824">
    <property type="entry name" value="OB-fold_nuc-bd_dom"/>
</dbReference>
<protein>
    <recommendedName>
        <fullName evidence="5">Exodeoxyribonuclease 7 large subunit</fullName>
        <ecNumber evidence="5">3.1.11.6</ecNumber>
    </recommendedName>
</protein>
<keyword evidence="1" id="KW-0963">Cytoplasm</keyword>
<dbReference type="CDD" id="cd04489">
    <property type="entry name" value="ExoVII_LU_OBF"/>
    <property type="match status" value="1"/>
</dbReference>
<keyword evidence="2 5" id="KW-0540">Nuclease</keyword>
<keyword evidence="4 5" id="KW-0269">Exonuclease</keyword>
<comment type="catalytic activity">
    <reaction evidence="5">
        <text>Exonucleolytic cleavage in either 5'- to 3'- or 3'- to 5'-direction to yield nucleoside 5'-phosphates.</text>
        <dbReference type="EC" id="3.1.11.6"/>
    </reaction>
</comment>
<dbReference type="Pfam" id="PF02601">
    <property type="entry name" value="Exonuc_VII_L"/>
    <property type="match status" value="1"/>
</dbReference>
<evidence type="ECO:0000313" key="8">
    <source>
        <dbReference type="EMBL" id="AIT08923.1"/>
    </source>
</evidence>
<dbReference type="eggNOG" id="COG1570">
    <property type="taxonomic scope" value="Bacteria"/>
</dbReference>
<keyword evidence="3 5" id="KW-0378">Hydrolase</keyword>
<reference evidence="8 9" key="1">
    <citation type="submission" date="2014-10" db="EMBL/GenBank/DDBJ databases">
        <title>Whole genome sequence of Francisella endociliophora strain FSC1006, isolated from a laboratory culture of the marine ciliate Euplotes raikovi.</title>
        <authorList>
            <person name="Granberg M."/>
            <person name="Backman S."/>
            <person name="Lundmark E."/>
            <person name="Nilsson E."/>
            <person name="Karlsson E."/>
            <person name="Thelaus J."/>
            <person name="Ohrman C."/>
            <person name="Larkeryd A."/>
            <person name="Stenberg P."/>
        </authorList>
    </citation>
    <scope>NUCLEOTIDE SEQUENCE [LARGE SCALE GENOMIC DNA]</scope>
    <source>
        <strain evidence="8 9">FSC1006</strain>
    </source>
</reference>
<dbReference type="GO" id="GO:0005737">
    <property type="term" value="C:cytoplasm"/>
    <property type="evidence" value="ECO:0007669"/>
    <property type="project" value="UniProtKB-SubCell"/>
</dbReference>
<dbReference type="EC" id="3.1.11.6" evidence="5"/>
<evidence type="ECO:0000256" key="4">
    <source>
        <dbReference type="ARBA" id="ARBA00022839"/>
    </source>
</evidence>
<proteinExistence type="inferred from homology"/>
<evidence type="ECO:0000313" key="9">
    <source>
        <dbReference type="Proteomes" id="UP000029672"/>
    </source>
</evidence>
<dbReference type="RefSeq" id="WP_040008171.1">
    <property type="nucleotide sequence ID" value="NZ_CP009574.1"/>
</dbReference>
<dbReference type="Pfam" id="PF13742">
    <property type="entry name" value="tRNA_anti_2"/>
    <property type="match status" value="1"/>
</dbReference>
<dbReference type="EMBL" id="CP009574">
    <property type="protein sequence ID" value="AIT08923.1"/>
    <property type="molecule type" value="Genomic_DNA"/>
</dbReference>
<evidence type="ECO:0000256" key="3">
    <source>
        <dbReference type="ARBA" id="ARBA00022801"/>
    </source>
</evidence>
<sequence>MQESLRLSEFLELIKSTIEMSFGYDGFWVVAELSEWRKSGRHYYGELIEHDGVSKYPVAKIRCNCWANKADYIHNKFSMATGENLKSDMKVLLKVAVNYHVSFGLSLNVIDIDPAFTLGDRQARKIEILDALTKKGILKKNKSLEMPEDFTNIAVITSITAAGKGDFFEEADKLQKLGLCNFDIYEAKMQGAECAVSVSQAFDKIQTKDDKYDAIVLIRGGGSQADLDWFNNILPAESICNSNIPVMVGIGHERDSTVLDEICTKRFDTPSKVINFIANTITDNAQDAKYNYQSIVKITRNLAKQNQSQLDSLYRSFRVNVEHYLYQTNQNIEHTYKSSLSISKGVIKLYKNLIDTQYSSVMLNSQNLVKQYKNNIENSYNSSINIAKNITKQYTQSSEYLYRQILSVSIEPTLKRGFCVTKSQDGKYLTSQKQAQKYTDLEIVYTDGQIQVEVNTNGNTK</sequence>
<dbReference type="OrthoDB" id="7235451at2"/>
<evidence type="ECO:0000256" key="5">
    <source>
        <dbReference type="RuleBase" id="RU004355"/>
    </source>
</evidence>
<dbReference type="AlphaFoldDB" id="A0A097EMY7"/>
<dbReference type="GO" id="GO:0003676">
    <property type="term" value="F:nucleic acid binding"/>
    <property type="evidence" value="ECO:0007669"/>
    <property type="project" value="InterPro"/>
</dbReference>
<organism evidence="8 9">
    <name type="scientific">Candidatus Francisella endociliophora</name>
    <dbReference type="NCBI Taxonomy" id="653937"/>
    <lineage>
        <taxon>Bacteria</taxon>
        <taxon>Pseudomonadati</taxon>
        <taxon>Pseudomonadota</taxon>
        <taxon>Gammaproteobacteria</taxon>
        <taxon>Thiotrichales</taxon>
        <taxon>Francisellaceae</taxon>
        <taxon>Francisella</taxon>
    </lineage>
</organism>
<dbReference type="InterPro" id="IPR020579">
    <property type="entry name" value="Exonuc_VII_lsu_C"/>
</dbReference>
<dbReference type="PANTHER" id="PTHR30008">
    <property type="entry name" value="EXODEOXYRIBONUCLEASE 7 LARGE SUBUNIT"/>
    <property type="match status" value="1"/>
</dbReference>
<dbReference type="Proteomes" id="UP000029672">
    <property type="component" value="Chromosome"/>
</dbReference>
<keyword evidence="9" id="KW-1185">Reference proteome</keyword>
<dbReference type="KEGG" id="frf:LO80_02295"/>
<dbReference type="STRING" id="1547445.LO80_02295"/>
<evidence type="ECO:0000259" key="6">
    <source>
        <dbReference type="Pfam" id="PF02601"/>
    </source>
</evidence>
<name>A0A097EMY7_9GAMM</name>
<dbReference type="HOGENOM" id="CLU_023625_4_0_6"/>
<comment type="similarity">
    <text evidence="5">Belongs to the XseA family.</text>
</comment>
<feature type="domain" description="Exonuclease VII large subunit C-terminal" evidence="6">
    <location>
        <begin position="138"/>
        <end position="452"/>
    </location>
</feature>
<evidence type="ECO:0000259" key="7">
    <source>
        <dbReference type="Pfam" id="PF13742"/>
    </source>
</evidence>
<dbReference type="GO" id="GO:0006308">
    <property type="term" value="P:DNA catabolic process"/>
    <property type="evidence" value="ECO:0007669"/>
    <property type="project" value="UniProtKB-UniRule"/>
</dbReference>
<dbReference type="PANTHER" id="PTHR30008:SF0">
    <property type="entry name" value="EXODEOXYRIBONUCLEASE 7 LARGE SUBUNIT"/>
    <property type="match status" value="1"/>
</dbReference>
<dbReference type="GO" id="GO:0009318">
    <property type="term" value="C:exodeoxyribonuclease VII complex"/>
    <property type="evidence" value="ECO:0007669"/>
    <property type="project" value="UniProtKB-UniRule"/>
</dbReference>
<feature type="domain" description="OB-fold nucleic acid binding" evidence="7">
    <location>
        <begin position="6"/>
        <end position="112"/>
    </location>
</feature>
<gene>
    <name evidence="8" type="ORF">LO80_02295</name>
</gene>
<dbReference type="InterPro" id="IPR003753">
    <property type="entry name" value="Exonuc_VII_L"/>
</dbReference>
<dbReference type="GO" id="GO:0008855">
    <property type="term" value="F:exodeoxyribonuclease VII activity"/>
    <property type="evidence" value="ECO:0007669"/>
    <property type="project" value="UniProtKB-UniRule"/>
</dbReference>
<evidence type="ECO:0000256" key="2">
    <source>
        <dbReference type="ARBA" id="ARBA00022722"/>
    </source>
</evidence>